<dbReference type="EMBL" id="HBUE01168088">
    <property type="protein sequence ID" value="CAG6513606.1"/>
    <property type="molecule type" value="Transcribed_RNA"/>
</dbReference>
<dbReference type="EMBL" id="HBUE01015856">
    <property type="protein sequence ID" value="CAG6450429.1"/>
    <property type="molecule type" value="Transcribed_RNA"/>
</dbReference>
<dbReference type="EMBL" id="HBUE01015855">
    <property type="protein sequence ID" value="CAG6450427.1"/>
    <property type="molecule type" value="Transcribed_RNA"/>
</dbReference>
<dbReference type="EMBL" id="HBUE01273415">
    <property type="protein sequence ID" value="CAG6565076.1"/>
    <property type="molecule type" value="Transcribed_RNA"/>
</dbReference>
<evidence type="ECO:0000313" key="1">
    <source>
        <dbReference type="EMBL" id="CAG6513604.1"/>
    </source>
</evidence>
<reference evidence="1" key="1">
    <citation type="submission" date="2021-05" db="EMBL/GenBank/DDBJ databases">
        <authorList>
            <person name="Alioto T."/>
            <person name="Alioto T."/>
            <person name="Gomez Garrido J."/>
        </authorList>
    </citation>
    <scope>NUCLEOTIDE SEQUENCE</scope>
</reference>
<dbReference type="EMBL" id="HBUE01273416">
    <property type="protein sequence ID" value="CAG6565078.1"/>
    <property type="molecule type" value="Transcribed_RNA"/>
</dbReference>
<dbReference type="AlphaFoldDB" id="A0A8D8DMM4"/>
<dbReference type="EMBL" id="HBUE01015854">
    <property type="protein sequence ID" value="CAG6450425.1"/>
    <property type="molecule type" value="Transcribed_RNA"/>
</dbReference>
<sequence length="110" mass="12216">MDQRISDQAGDCWLVPGFELALVSTSELGVCSSVDITVHRHGLRFLSSVERRWRVQRKGQTTTDPLRSSAGPKLGLDADLLQASRAQMEFRGITSPGRCGCRHRICIFQS</sequence>
<dbReference type="EMBL" id="HBUE01015857">
    <property type="protein sequence ID" value="CAG6450431.1"/>
    <property type="molecule type" value="Transcribed_RNA"/>
</dbReference>
<accession>A0A8D8DMM4</accession>
<proteinExistence type="predicted"/>
<protein>
    <submittedName>
        <fullName evidence="1">(northern house mosquito) hypothetical protein</fullName>
    </submittedName>
</protein>
<name>A0A8D8DMM4_CULPI</name>
<dbReference type="EMBL" id="HBUE01168087">
    <property type="protein sequence ID" value="CAG6513604.1"/>
    <property type="molecule type" value="Transcribed_RNA"/>
</dbReference>
<organism evidence="1">
    <name type="scientific">Culex pipiens</name>
    <name type="common">House mosquito</name>
    <dbReference type="NCBI Taxonomy" id="7175"/>
    <lineage>
        <taxon>Eukaryota</taxon>
        <taxon>Metazoa</taxon>
        <taxon>Ecdysozoa</taxon>
        <taxon>Arthropoda</taxon>
        <taxon>Hexapoda</taxon>
        <taxon>Insecta</taxon>
        <taxon>Pterygota</taxon>
        <taxon>Neoptera</taxon>
        <taxon>Endopterygota</taxon>
        <taxon>Diptera</taxon>
        <taxon>Nematocera</taxon>
        <taxon>Culicoidea</taxon>
        <taxon>Culicidae</taxon>
        <taxon>Culicinae</taxon>
        <taxon>Culicini</taxon>
        <taxon>Culex</taxon>
        <taxon>Culex</taxon>
    </lineage>
</organism>